<gene>
    <name evidence="3" type="ORF">ACFQGB_07250</name>
</gene>
<keyword evidence="1" id="KW-0175">Coiled coil</keyword>
<evidence type="ECO:0000256" key="2">
    <source>
        <dbReference type="SAM" id="MobiDB-lite"/>
    </source>
</evidence>
<evidence type="ECO:0000313" key="4">
    <source>
        <dbReference type="Proteomes" id="UP001596395"/>
    </source>
</evidence>
<evidence type="ECO:0000256" key="1">
    <source>
        <dbReference type="SAM" id="Coils"/>
    </source>
</evidence>
<comment type="caution">
    <text evidence="3">The sequence shown here is derived from an EMBL/GenBank/DDBJ whole genome shotgun (WGS) entry which is preliminary data.</text>
</comment>
<reference evidence="3 4" key="1">
    <citation type="journal article" date="2019" name="Int. J. Syst. Evol. Microbiol.">
        <title>The Global Catalogue of Microorganisms (GCM) 10K type strain sequencing project: providing services to taxonomists for standard genome sequencing and annotation.</title>
        <authorList>
            <consortium name="The Broad Institute Genomics Platform"/>
            <consortium name="The Broad Institute Genome Sequencing Center for Infectious Disease"/>
            <person name="Wu L."/>
            <person name="Ma J."/>
        </authorList>
    </citation>
    <scope>NUCLEOTIDE SEQUENCE [LARGE SCALE GENOMIC DNA]</scope>
    <source>
        <strain evidence="3 4">GX26</strain>
    </source>
</reference>
<proteinExistence type="predicted"/>
<sequence>MSSDPAFTVEWTVPTEDDEWGGGAPTARPRPPSSDSDAATITATTDPDGERLSGRDPANLPPSPVLAARVDHLRSDRDAAERRVEAVRDRYETMLAERNATIRDLRERESLLESLVRRVRDAL</sequence>
<protein>
    <submittedName>
        <fullName evidence="3">Uncharacterized protein</fullName>
    </submittedName>
</protein>
<name>A0ABD5VCQ6_9EURY</name>
<evidence type="ECO:0000313" key="3">
    <source>
        <dbReference type="EMBL" id="MFC6952658.1"/>
    </source>
</evidence>
<dbReference type="RefSeq" id="WP_336349617.1">
    <property type="nucleotide sequence ID" value="NZ_JAZAQL010000001.1"/>
</dbReference>
<organism evidence="3 4">
    <name type="scientific">Halorubellus litoreus</name>
    <dbReference type="NCBI Taxonomy" id="755308"/>
    <lineage>
        <taxon>Archaea</taxon>
        <taxon>Methanobacteriati</taxon>
        <taxon>Methanobacteriota</taxon>
        <taxon>Stenosarchaea group</taxon>
        <taxon>Halobacteria</taxon>
        <taxon>Halobacteriales</taxon>
        <taxon>Halorubellaceae</taxon>
        <taxon>Halorubellus</taxon>
    </lineage>
</organism>
<accession>A0ABD5VCQ6</accession>
<feature type="coiled-coil region" evidence="1">
    <location>
        <begin position="70"/>
        <end position="108"/>
    </location>
</feature>
<keyword evidence="4" id="KW-1185">Reference proteome</keyword>
<feature type="region of interest" description="Disordered" evidence="2">
    <location>
        <begin position="1"/>
        <end position="64"/>
    </location>
</feature>
<dbReference type="EMBL" id="JBHSXN010000001">
    <property type="protein sequence ID" value="MFC6952658.1"/>
    <property type="molecule type" value="Genomic_DNA"/>
</dbReference>
<feature type="compositionally biased region" description="Low complexity" evidence="2">
    <location>
        <begin position="33"/>
        <end position="46"/>
    </location>
</feature>
<dbReference type="AlphaFoldDB" id="A0ABD5VCQ6"/>
<dbReference type="Proteomes" id="UP001596395">
    <property type="component" value="Unassembled WGS sequence"/>
</dbReference>